<name>A0ABQ4SVF0_9HYPH</name>
<accession>A0ABQ4SVF0</accession>
<proteinExistence type="predicted"/>
<reference evidence="2" key="1">
    <citation type="journal article" date="2021" name="Front. Microbiol.">
        <title>Comprehensive Comparative Genomics and Phenotyping of Methylobacterium Species.</title>
        <authorList>
            <person name="Alessa O."/>
            <person name="Ogura Y."/>
            <person name="Fujitani Y."/>
            <person name="Takami H."/>
            <person name="Hayashi T."/>
            <person name="Sahin N."/>
            <person name="Tani A."/>
        </authorList>
    </citation>
    <scope>NUCLEOTIDE SEQUENCE</scope>
    <source>
        <strain evidence="2">LMG 23639</strain>
    </source>
</reference>
<dbReference type="EMBL" id="BPQR01000017">
    <property type="protein sequence ID" value="GJE05769.1"/>
    <property type="molecule type" value="Genomic_DNA"/>
</dbReference>
<dbReference type="InterPro" id="IPR029016">
    <property type="entry name" value="GAF-like_dom_sf"/>
</dbReference>
<dbReference type="Gene3D" id="3.30.450.40">
    <property type="match status" value="1"/>
</dbReference>
<evidence type="ECO:0000313" key="3">
    <source>
        <dbReference type="Proteomes" id="UP001055102"/>
    </source>
</evidence>
<evidence type="ECO:0000313" key="2">
    <source>
        <dbReference type="EMBL" id="GJE05769.1"/>
    </source>
</evidence>
<dbReference type="SUPFAM" id="SSF55781">
    <property type="entry name" value="GAF domain-like"/>
    <property type="match status" value="1"/>
</dbReference>
<feature type="domain" description="GAF" evidence="1">
    <location>
        <begin position="30"/>
        <end position="164"/>
    </location>
</feature>
<protein>
    <recommendedName>
        <fullName evidence="1">GAF domain-containing protein</fullName>
    </recommendedName>
</protein>
<organism evidence="2 3">
    <name type="scientific">Methylobacterium jeotgali</name>
    <dbReference type="NCBI Taxonomy" id="381630"/>
    <lineage>
        <taxon>Bacteria</taxon>
        <taxon>Pseudomonadati</taxon>
        <taxon>Pseudomonadota</taxon>
        <taxon>Alphaproteobacteria</taxon>
        <taxon>Hyphomicrobiales</taxon>
        <taxon>Methylobacteriaceae</taxon>
        <taxon>Methylobacterium</taxon>
    </lineage>
</organism>
<comment type="caution">
    <text evidence="2">The sequence shown here is derived from an EMBL/GenBank/DDBJ whole genome shotgun (WGS) entry which is preliminary data.</text>
</comment>
<dbReference type="Pfam" id="PF13185">
    <property type="entry name" value="GAF_2"/>
    <property type="match status" value="1"/>
</dbReference>
<dbReference type="InterPro" id="IPR003018">
    <property type="entry name" value="GAF"/>
</dbReference>
<reference evidence="2" key="2">
    <citation type="submission" date="2021-08" db="EMBL/GenBank/DDBJ databases">
        <authorList>
            <person name="Tani A."/>
            <person name="Ola A."/>
            <person name="Ogura Y."/>
            <person name="Katsura K."/>
            <person name="Hayashi T."/>
        </authorList>
    </citation>
    <scope>NUCLEOTIDE SEQUENCE</scope>
    <source>
        <strain evidence="2">LMG 23639</strain>
    </source>
</reference>
<keyword evidence="3" id="KW-1185">Reference proteome</keyword>
<gene>
    <name evidence="2" type="ORF">AOPFMNJM_1075</name>
</gene>
<sequence length="176" mass="18831">MVHAGPPGLTPADHPDSRLEDARALLSGVSSLQEMVTVLRDTAREIAGADGIAVVLREGEFCHYVAEDAIRPLWQGRRFRLKECLSGWAILNARSAVVPNVDTDPRLPAAAYRATSMRSVVMTPIGAPVPVAALGAYWCAWVEPGADTVQRLQALADLATAALDRLQAKPPEQIAS</sequence>
<evidence type="ECO:0000259" key="1">
    <source>
        <dbReference type="Pfam" id="PF13185"/>
    </source>
</evidence>
<dbReference type="Proteomes" id="UP001055102">
    <property type="component" value="Unassembled WGS sequence"/>
</dbReference>